<feature type="compositionally biased region" description="Basic and acidic residues" evidence="1">
    <location>
        <begin position="8"/>
        <end position="31"/>
    </location>
</feature>
<comment type="caution">
    <text evidence="2">The sequence shown here is derived from an EMBL/GenBank/DDBJ whole genome shotgun (WGS) entry which is preliminary data.</text>
</comment>
<feature type="region of interest" description="Disordered" evidence="1">
    <location>
        <begin position="1"/>
        <end position="60"/>
    </location>
</feature>
<dbReference type="AlphaFoldDB" id="A0A2T4URN1"/>
<gene>
    <name evidence="2" type="ORF">C1I63_04540</name>
</gene>
<evidence type="ECO:0000313" key="3">
    <source>
        <dbReference type="Proteomes" id="UP000241085"/>
    </source>
</evidence>
<accession>A0A2T4URN1</accession>
<proteinExistence type="predicted"/>
<reference evidence="2 3" key="1">
    <citation type="submission" date="2018-03" db="EMBL/GenBank/DDBJ databases">
        <title>Bacteriophage NCPPB3778 and a type I-E CRISPR drive the evolution of the US Biological Select Agent, Rathayibacter toxicus.</title>
        <authorList>
            <person name="Davis E.W.II."/>
            <person name="Tabima J.F."/>
            <person name="Weisberg A.J."/>
            <person name="Dantas Lopes L."/>
            <person name="Wiseman M.S."/>
            <person name="Wiseman M.S."/>
            <person name="Pupko T."/>
            <person name="Belcher M.S."/>
            <person name="Sechler A.J."/>
            <person name="Tancos M.A."/>
            <person name="Schroeder B.K."/>
            <person name="Murray T.D."/>
            <person name="Luster D.G."/>
            <person name="Schneider W.L."/>
            <person name="Rogers E."/>
            <person name="Andreote F.D."/>
            <person name="Grunwald N.J."/>
            <person name="Putnam M.L."/>
            <person name="Chang J.H."/>
        </authorList>
    </citation>
    <scope>NUCLEOTIDE SEQUENCE [LARGE SCALE GENOMIC DNA]</scope>
    <source>
        <strain evidence="2 3">DSM 15933</strain>
    </source>
</reference>
<dbReference type="Proteomes" id="UP000241085">
    <property type="component" value="Unassembled WGS sequence"/>
</dbReference>
<sequence>MDLGGLGDKAKDFANSDKGEKLTDQGLDKAGDAAGKASGGKFDGQIDGAEKAADQRIGDE</sequence>
<evidence type="ECO:0000313" key="2">
    <source>
        <dbReference type="EMBL" id="PTL72183.1"/>
    </source>
</evidence>
<evidence type="ECO:0000256" key="1">
    <source>
        <dbReference type="SAM" id="MobiDB-lite"/>
    </source>
</evidence>
<keyword evidence="3" id="KW-1185">Reference proteome</keyword>
<dbReference type="Pfam" id="PF14013">
    <property type="entry name" value="MT0933_antitox"/>
    <property type="match status" value="1"/>
</dbReference>
<feature type="compositionally biased region" description="Basic and acidic residues" evidence="1">
    <location>
        <begin position="48"/>
        <end position="60"/>
    </location>
</feature>
<organism evidence="2 3">
    <name type="scientific">Rathayibacter caricis DSM 15933</name>
    <dbReference type="NCBI Taxonomy" id="1328867"/>
    <lineage>
        <taxon>Bacteria</taxon>
        <taxon>Bacillati</taxon>
        <taxon>Actinomycetota</taxon>
        <taxon>Actinomycetes</taxon>
        <taxon>Micrococcales</taxon>
        <taxon>Microbacteriaceae</taxon>
        <taxon>Rathayibacter</taxon>
    </lineage>
</organism>
<dbReference type="RefSeq" id="WP_055794007.1">
    <property type="nucleotide sequence ID" value="NZ_PZPL01000001.1"/>
</dbReference>
<name>A0A2T4URN1_9MICO</name>
<protein>
    <submittedName>
        <fullName evidence="2">Antitoxin</fullName>
    </submittedName>
</protein>
<dbReference type="EMBL" id="PZPL01000001">
    <property type="protein sequence ID" value="PTL72183.1"/>
    <property type="molecule type" value="Genomic_DNA"/>
</dbReference>
<dbReference type="InterPro" id="IPR028037">
    <property type="entry name" value="Antitoxin_Rv0909/MT0933"/>
</dbReference>